<evidence type="ECO:0000256" key="4">
    <source>
        <dbReference type="ARBA" id="ARBA00022840"/>
    </source>
</evidence>
<dbReference type="GO" id="GO:0016887">
    <property type="term" value="F:ATP hydrolysis activity"/>
    <property type="evidence" value="ECO:0007669"/>
    <property type="project" value="InterPro"/>
</dbReference>
<dbReference type="AlphaFoldDB" id="A0A3D8P6D1"/>
<dbReference type="PROSITE" id="PS50893">
    <property type="entry name" value="ABC_TRANSPORTER_2"/>
    <property type="match status" value="1"/>
</dbReference>
<dbReference type="EMBL" id="QSLN01000001">
    <property type="protein sequence ID" value="RDV84886.1"/>
    <property type="molecule type" value="Genomic_DNA"/>
</dbReference>
<dbReference type="PANTHER" id="PTHR24221:SF590">
    <property type="entry name" value="COMPONENT LINKED WITH THE ASSEMBLY OF CYTOCHROME' TRANSPORT TRANSMEMBRANE ATP-BINDING PROTEIN ABC TRANSPORTER CYDD-RELATED"/>
    <property type="match status" value="1"/>
</dbReference>
<feature type="transmembrane region" description="Helical" evidence="7">
    <location>
        <begin position="56"/>
        <end position="73"/>
    </location>
</feature>
<evidence type="ECO:0000259" key="8">
    <source>
        <dbReference type="PROSITE" id="PS50893"/>
    </source>
</evidence>
<dbReference type="OrthoDB" id="9762517at2"/>
<keyword evidence="4" id="KW-0067">ATP-binding</keyword>
<evidence type="ECO:0000256" key="2">
    <source>
        <dbReference type="ARBA" id="ARBA00022692"/>
    </source>
</evidence>
<dbReference type="InterPro" id="IPR003439">
    <property type="entry name" value="ABC_transporter-like_ATP-bd"/>
</dbReference>
<dbReference type="GO" id="GO:0042883">
    <property type="term" value="P:cysteine transport"/>
    <property type="evidence" value="ECO:0007669"/>
    <property type="project" value="InterPro"/>
</dbReference>
<evidence type="ECO:0000259" key="9">
    <source>
        <dbReference type="PROSITE" id="PS50929"/>
    </source>
</evidence>
<protein>
    <submittedName>
        <fullName evidence="10">Thiol reductant ABC exporter subunit CydD</fullName>
    </submittedName>
</protein>
<dbReference type="SUPFAM" id="SSF52540">
    <property type="entry name" value="P-loop containing nucleoside triphosphate hydrolases"/>
    <property type="match status" value="1"/>
</dbReference>
<keyword evidence="2 7" id="KW-0812">Transmembrane</keyword>
<dbReference type="InterPro" id="IPR039421">
    <property type="entry name" value="Type_1_exporter"/>
</dbReference>
<gene>
    <name evidence="10" type="primary">cydD</name>
    <name evidence="10" type="ORF">DXX99_02275</name>
</gene>
<feature type="transmembrane region" description="Helical" evidence="7">
    <location>
        <begin position="236"/>
        <end position="260"/>
    </location>
</feature>
<dbReference type="SUPFAM" id="SSF90123">
    <property type="entry name" value="ABC transporter transmembrane region"/>
    <property type="match status" value="1"/>
</dbReference>
<dbReference type="InterPro" id="IPR011527">
    <property type="entry name" value="ABC1_TM_dom"/>
</dbReference>
<proteinExistence type="predicted"/>
<feature type="domain" description="ABC transporter" evidence="8">
    <location>
        <begin position="336"/>
        <end position="568"/>
    </location>
</feature>
<keyword evidence="5 7" id="KW-1133">Transmembrane helix</keyword>
<name>A0A3D8P6D1_9THEO</name>
<dbReference type="PROSITE" id="PS50929">
    <property type="entry name" value="ABC_TM1F"/>
    <property type="match status" value="1"/>
</dbReference>
<comment type="subcellular location">
    <subcellularLocation>
        <location evidence="1">Cell membrane</location>
        <topology evidence="1">Multi-pass membrane protein</topology>
    </subcellularLocation>
</comment>
<feature type="transmembrane region" description="Helical" evidence="7">
    <location>
        <begin position="272"/>
        <end position="290"/>
    </location>
</feature>
<dbReference type="InterPro" id="IPR014216">
    <property type="entry name" value="ABC_transptr_CydD"/>
</dbReference>
<sequence>MVDRELLALAPKKKSFLWGLTGALGLAAGLLAAGQAGCLAWIVELVYLRKAGLEEAMPWVGLLLLLFALRLLTQWGRELAAFSFALRVEEGLREALFRQFVDLGPLVGLETKAGEKVCLLLDKVEAVGTYFNRYLPLLVTAGMVAFVLLLFALVTLPVAGLIFLVSTLVAVALLILIGKWADGRAQERWKLMGYLNDYLLDLLQGLVTLKLFGRSREHVEKLWLLGERFRVATMEVLRVTFLSALVLELITTLGTAMVAVTVSLRLLAGKMPFFPAFFLILLAPEYYLSLRQLSQRYHIRLAGVAAAQEIAAYLNLTSPVFRSPNPLPPPSGPLEVTFREVTYAYREEGDPVLKGVSFSLLPGEKVALLGPTGAGKSTLAYLLLRFADPQGGEILVNGLPLKEIDPREWRRQVSFLPQQPRLWPGTVLENLGLDETVPWERVEEVLQILRVKEIIEAFPQGYATRLGEGGQCLSGGQVQRLALARAFLKPASLLILDEPTTGLDPENELAFLRALETLAQDKTVLLITHHLNVLEYVDRILLLQEGRLVEAGRLEELKKSPGVLLAFL</sequence>
<reference evidence="10 11" key="1">
    <citation type="submission" date="2018-08" db="EMBL/GenBank/DDBJ databases">
        <title>Form III RuBisCO-mediated autotrophy in Thermodesulfobium bacteria.</title>
        <authorList>
            <person name="Toshchakov S.V."/>
            <person name="Kublanov I.V."/>
            <person name="Frolov E."/>
            <person name="Bonch-Osmolovskaya E.A."/>
            <person name="Tourova T.P."/>
            <person name="Chernych N.A."/>
            <person name="Lebedinsky A.V."/>
        </authorList>
    </citation>
    <scope>NUCLEOTIDE SEQUENCE [LARGE SCALE GENOMIC DNA]</scope>
    <source>
        <strain evidence="10 11">SR</strain>
    </source>
</reference>
<evidence type="ECO:0000256" key="3">
    <source>
        <dbReference type="ARBA" id="ARBA00022741"/>
    </source>
</evidence>
<dbReference type="Pfam" id="PF00664">
    <property type="entry name" value="ABC_membrane"/>
    <property type="match status" value="1"/>
</dbReference>
<evidence type="ECO:0000256" key="1">
    <source>
        <dbReference type="ARBA" id="ARBA00004651"/>
    </source>
</evidence>
<feature type="domain" description="ABC transmembrane type-1" evidence="9">
    <location>
        <begin position="20"/>
        <end position="302"/>
    </location>
</feature>
<dbReference type="InterPro" id="IPR027417">
    <property type="entry name" value="P-loop_NTPase"/>
</dbReference>
<dbReference type="PANTHER" id="PTHR24221">
    <property type="entry name" value="ATP-BINDING CASSETTE SUB-FAMILY B"/>
    <property type="match status" value="1"/>
</dbReference>
<feature type="transmembrane region" description="Helical" evidence="7">
    <location>
        <begin position="160"/>
        <end position="181"/>
    </location>
</feature>
<evidence type="ECO:0000313" key="11">
    <source>
        <dbReference type="Proteomes" id="UP000256329"/>
    </source>
</evidence>
<keyword evidence="11" id="KW-1185">Reference proteome</keyword>
<dbReference type="InterPro" id="IPR036640">
    <property type="entry name" value="ABC1_TM_sf"/>
</dbReference>
<dbReference type="Pfam" id="PF00005">
    <property type="entry name" value="ABC_tran"/>
    <property type="match status" value="1"/>
</dbReference>
<dbReference type="GO" id="GO:0005886">
    <property type="term" value="C:plasma membrane"/>
    <property type="evidence" value="ECO:0007669"/>
    <property type="project" value="UniProtKB-SubCell"/>
</dbReference>
<dbReference type="SMART" id="SM00382">
    <property type="entry name" value="AAA"/>
    <property type="match status" value="1"/>
</dbReference>
<dbReference type="CDD" id="cd03228">
    <property type="entry name" value="ABCC_MRP_Like"/>
    <property type="match status" value="1"/>
</dbReference>
<dbReference type="Gene3D" id="1.20.1560.10">
    <property type="entry name" value="ABC transporter type 1, transmembrane domain"/>
    <property type="match status" value="1"/>
</dbReference>
<keyword evidence="6 7" id="KW-0472">Membrane</keyword>
<dbReference type="Proteomes" id="UP000256329">
    <property type="component" value="Unassembled WGS sequence"/>
</dbReference>
<comment type="caution">
    <text evidence="10">The sequence shown here is derived from an EMBL/GenBank/DDBJ whole genome shotgun (WGS) entry which is preliminary data.</text>
</comment>
<evidence type="ECO:0000256" key="5">
    <source>
        <dbReference type="ARBA" id="ARBA00022989"/>
    </source>
</evidence>
<evidence type="ECO:0000256" key="7">
    <source>
        <dbReference type="SAM" id="Phobius"/>
    </source>
</evidence>
<keyword evidence="3" id="KW-0547">Nucleotide-binding</keyword>
<organism evidence="10 11">
    <name type="scientific">Ammonifex thiophilus</name>
    <dbReference type="NCBI Taxonomy" id="444093"/>
    <lineage>
        <taxon>Bacteria</taxon>
        <taxon>Bacillati</taxon>
        <taxon>Bacillota</taxon>
        <taxon>Clostridia</taxon>
        <taxon>Thermoanaerobacterales</taxon>
        <taxon>Thermoanaerobacteraceae</taxon>
        <taxon>Ammonifex</taxon>
    </lineage>
</organism>
<evidence type="ECO:0000256" key="6">
    <source>
        <dbReference type="ARBA" id="ARBA00023136"/>
    </source>
</evidence>
<dbReference type="GO" id="GO:0005524">
    <property type="term" value="F:ATP binding"/>
    <property type="evidence" value="ECO:0007669"/>
    <property type="project" value="UniProtKB-KW"/>
</dbReference>
<dbReference type="NCBIfam" id="TIGR02857">
    <property type="entry name" value="CydD"/>
    <property type="match status" value="1"/>
</dbReference>
<dbReference type="GO" id="GO:0140359">
    <property type="term" value="F:ABC-type transporter activity"/>
    <property type="evidence" value="ECO:0007669"/>
    <property type="project" value="InterPro"/>
</dbReference>
<feature type="transmembrane region" description="Helical" evidence="7">
    <location>
        <begin position="134"/>
        <end position="154"/>
    </location>
</feature>
<dbReference type="InterPro" id="IPR003593">
    <property type="entry name" value="AAA+_ATPase"/>
</dbReference>
<evidence type="ECO:0000313" key="10">
    <source>
        <dbReference type="EMBL" id="RDV84886.1"/>
    </source>
</evidence>
<accession>A0A3D8P6D1</accession>
<dbReference type="CDD" id="cd18584">
    <property type="entry name" value="ABC_6TM_AarD_CydD"/>
    <property type="match status" value="1"/>
</dbReference>
<dbReference type="Gene3D" id="3.40.50.300">
    <property type="entry name" value="P-loop containing nucleotide triphosphate hydrolases"/>
    <property type="match status" value="1"/>
</dbReference>